<name>A0AA95EV24_9BACL</name>
<feature type="transmembrane region" description="Helical" evidence="1">
    <location>
        <begin position="6"/>
        <end position="29"/>
    </location>
</feature>
<keyword evidence="1" id="KW-0812">Transmembrane</keyword>
<evidence type="ECO:0000313" key="3">
    <source>
        <dbReference type="Proteomes" id="UP001178662"/>
    </source>
</evidence>
<sequence length="210" mass="24397">MSDAILFLKFVFFSMLESFAIVAIMLALFRFKVTNYIWPIVFLTLSMSLQSYVLREELALSSFVPIINLILLTFFTMQFVRVPMIWSILISTFGSVATILIQVLLVALSGNSVEWFRALTDREYLMQVLTFIVSSAIAYVLYKFGIGFSFAFEKLRFKWERLMIYTLLILIMVGFVILASQRSVYVDIGCLLFALFLFVFYTLRKEQEDD</sequence>
<keyword evidence="3" id="KW-1185">Reference proteome</keyword>
<feature type="transmembrane region" description="Helical" evidence="1">
    <location>
        <begin position="36"/>
        <end position="53"/>
    </location>
</feature>
<keyword evidence="1" id="KW-0472">Membrane</keyword>
<protein>
    <submittedName>
        <fullName evidence="2">Uncharacterized protein</fullName>
    </submittedName>
</protein>
<feature type="transmembrane region" description="Helical" evidence="1">
    <location>
        <begin position="162"/>
        <end position="179"/>
    </location>
</feature>
<organism evidence="2 3">
    <name type="scientific">Candidatus Cohnella colombiensis</name>
    <dbReference type="NCBI Taxonomy" id="3121368"/>
    <lineage>
        <taxon>Bacteria</taxon>
        <taxon>Bacillati</taxon>
        <taxon>Bacillota</taxon>
        <taxon>Bacilli</taxon>
        <taxon>Bacillales</taxon>
        <taxon>Paenibacillaceae</taxon>
        <taxon>Cohnella</taxon>
    </lineage>
</organism>
<evidence type="ECO:0000313" key="2">
    <source>
        <dbReference type="EMBL" id="WEK53985.1"/>
    </source>
</evidence>
<reference evidence="2" key="1">
    <citation type="submission" date="2023-03" db="EMBL/GenBank/DDBJ databases">
        <title>Andean soil-derived lignocellulolytic bacterial consortium as a source of novel taxa and putative plastic-active enzymes.</title>
        <authorList>
            <person name="Diaz-Garcia L."/>
            <person name="Chuvochina M."/>
            <person name="Feuerriegel G."/>
            <person name="Bunk B."/>
            <person name="Sproer C."/>
            <person name="Streit W.R."/>
            <person name="Rodriguez L.M."/>
            <person name="Overmann J."/>
            <person name="Jimenez D.J."/>
        </authorList>
    </citation>
    <scope>NUCLEOTIDE SEQUENCE</scope>
    <source>
        <strain evidence="2">MAG 2441</strain>
    </source>
</reference>
<keyword evidence="1" id="KW-1133">Transmembrane helix</keyword>
<feature type="transmembrane region" description="Helical" evidence="1">
    <location>
        <begin position="124"/>
        <end position="142"/>
    </location>
</feature>
<accession>A0AA95EV24</accession>
<proteinExistence type="predicted"/>
<evidence type="ECO:0000256" key="1">
    <source>
        <dbReference type="SAM" id="Phobius"/>
    </source>
</evidence>
<feature type="transmembrane region" description="Helical" evidence="1">
    <location>
        <begin position="84"/>
        <end position="104"/>
    </location>
</feature>
<feature type="transmembrane region" description="Helical" evidence="1">
    <location>
        <begin position="185"/>
        <end position="203"/>
    </location>
</feature>
<dbReference type="AlphaFoldDB" id="A0AA95EV24"/>
<dbReference type="Proteomes" id="UP001178662">
    <property type="component" value="Chromosome"/>
</dbReference>
<dbReference type="EMBL" id="CP119317">
    <property type="protein sequence ID" value="WEK53985.1"/>
    <property type="molecule type" value="Genomic_DNA"/>
</dbReference>
<feature type="transmembrane region" description="Helical" evidence="1">
    <location>
        <begin position="59"/>
        <end position="77"/>
    </location>
</feature>
<gene>
    <name evidence="2" type="ORF">P0Y55_15680</name>
</gene>